<evidence type="ECO:0000256" key="6">
    <source>
        <dbReference type="ARBA" id="ARBA00022821"/>
    </source>
</evidence>
<dbReference type="Gene3D" id="3.40.420.10">
    <property type="entry name" value="Ricin (A subunit), domain 1"/>
    <property type="match status" value="1"/>
</dbReference>
<keyword evidence="7 9" id="KW-0652">Protein synthesis inhibitor</keyword>
<reference evidence="11" key="1">
    <citation type="submission" date="2015-06" db="UniProtKB">
        <authorList>
            <consortium name="EnsemblPlants"/>
        </authorList>
    </citation>
    <scope>IDENTIFICATION</scope>
</reference>
<name>M8BRV4_AEGTA</name>
<dbReference type="InterPro" id="IPR036041">
    <property type="entry name" value="Ribosome-inact_prot_sf"/>
</dbReference>
<dbReference type="PANTHER" id="PTHR33453:SF9">
    <property type="entry name" value="ALBUMIN B-32"/>
    <property type="match status" value="1"/>
</dbReference>
<evidence type="ECO:0000256" key="4">
    <source>
        <dbReference type="ARBA" id="ARBA00022656"/>
    </source>
</evidence>
<keyword evidence="5 9" id="KW-0378">Hydrolase</keyword>
<comment type="similarity">
    <text evidence="2">Belongs to the ribosome-inactivating protein family. Type 1 RIP subfamily.</text>
</comment>
<dbReference type="GO" id="GO:0006952">
    <property type="term" value="P:defense response"/>
    <property type="evidence" value="ECO:0007669"/>
    <property type="project" value="UniProtKB-KW"/>
</dbReference>
<evidence type="ECO:0000256" key="9">
    <source>
        <dbReference type="RuleBase" id="RU004915"/>
    </source>
</evidence>
<dbReference type="GO" id="GO:0030598">
    <property type="term" value="F:rRNA N-glycosylase activity"/>
    <property type="evidence" value="ECO:0007669"/>
    <property type="project" value="UniProtKB-EC"/>
</dbReference>
<proteinExistence type="inferred from homology"/>
<dbReference type="Pfam" id="PF00161">
    <property type="entry name" value="RIP"/>
    <property type="match status" value="1"/>
</dbReference>
<evidence type="ECO:0000259" key="10">
    <source>
        <dbReference type="Pfam" id="PF20241"/>
    </source>
</evidence>
<sequence length="571" mass="63417">MDVVHGWGSGGKANQSNTLGADHTCKWQLMTTRMTNPPGFHSWQDRDDDGHYIQPARPNGDGGKAVLAYYFYYYFNPAPPATSGAGLVGAREHDHLQDEDDAPGCKKPKQEPGPSRKGQPDARELRFEFDVSQTDNDEDVNYFQRTLAEMRQLLRDEDNPYVEVMDPDTGGVRQIHRLPPPEDAPQLMNLTLRLGEETNVTLSVRTDNLYVVGFRSGHNGGTWFEFTHRNPDSALREGYHMITGSTSLGYSGSYTGANSIGGLTEQDMLNAGALVLGMVLTRNKVVVSAPNKRRPKRDADDSGSIEAGVVGLTLAEAVRVVILNINDQHPGYLYGTITVTDGLGAFQLYNRDKDHYEEVDPWVWARAGLAHAPRPISGADDFVIGVDLWDHYRWFLSDRKVASGLVSWNSRDALSRYYNRILKVPVWADHGSVEVQYVLLTNSVVATVKVVLVDSGNIFFNSDVYGCINATTRLASGEELLYTLLNKPAWHNKVRHQEPVPLQRSLISAQLGTELHIWANLWDFNKLEPTDDQIVVGSVDFIPGLSGTDTKEIAGPRGKVRVEVTWSTNIP</sequence>
<dbReference type="PANTHER" id="PTHR33453">
    <property type="match status" value="1"/>
</dbReference>
<evidence type="ECO:0000256" key="2">
    <source>
        <dbReference type="ARBA" id="ARBA00008544"/>
    </source>
</evidence>
<feature type="domain" description="DUF6598" evidence="10">
    <location>
        <begin position="320"/>
        <end position="564"/>
    </location>
</feature>
<dbReference type="GO" id="GO:0017148">
    <property type="term" value="P:negative regulation of translation"/>
    <property type="evidence" value="ECO:0007669"/>
    <property type="project" value="UniProtKB-KW"/>
</dbReference>
<evidence type="ECO:0000256" key="5">
    <source>
        <dbReference type="ARBA" id="ARBA00022801"/>
    </source>
</evidence>
<protein>
    <recommendedName>
        <fullName evidence="3">rRNA N-glycosylase</fullName>
        <ecNumber evidence="3">3.2.2.22</ecNumber>
    </recommendedName>
    <alternativeName>
        <fullName evidence="8">rRNA N-glycosidase</fullName>
    </alternativeName>
</protein>
<dbReference type="GO" id="GO:0090729">
    <property type="term" value="F:toxin activity"/>
    <property type="evidence" value="ECO:0007669"/>
    <property type="project" value="UniProtKB-KW"/>
</dbReference>
<evidence type="ECO:0000256" key="8">
    <source>
        <dbReference type="ARBA" id="ARBA00030788"/>
    </source>
</evidence>
<dbReference type="InterPro" id="IPR001574">
    <property type="entry name" value="Ribosome_inactivat_prot"/>
</dbReference>
<keyword evidence="6 9" id="KW-0611">Plant defense</keyword>
<evidence type="ECO:0000256" key="3">
    <source>
        <dbReference type="ARBA" id="ARBA00012001"/>
    </source>
</evidence>
<dbReference type="EC" id="3.2.2.22" evidence="3"/>
<dbReference type="AlphaFoldDB" id="M8BRV4"/>
<dbReference type="InterPro" id="IPR016138">
    <property type="entry name" value="Ribosome_inactivat_prot_sub1"/>
</dbReference>
<accession>M8BRV4</accession>
<dbReference type="InterPro" id="IPR046533">
    <property type="entry name" value="DUF6598"/>
</dbReference>
<evidence type="ECO:0000313" key="11">
    <source>
        <dbReference type="EnsemblPlants" id="EMT24709"/>
    </source>
</evidence>
<evidence type="ECO:0000256" key="7">
    <source>
        <dbReference type="ARBA" id="ARBA00023193"/>
    </source>
</evidence>
<dbReference type="Pfam" id="PF20241">
    <property type="entry name" value="DUF6598"/>
    <property type="match status" value="1"/>
</dbReference>
<dbReference type="SUPFAM" id="SSF56371">
    <property type="entry name" value="Ribosome inactivating proteins (RIP)"/>
    <property type="match status" value="1"/>
</dbReference>
<keyword evidence="4 9" id="KW-0800">Toxin</keyword>
<comment type="catalytic activity">
    <reaction evidence="1 9">
        <text>Endohydrolysis of the N-glycosidic bond at one specific adenosine on the 28S rRNA.</text>
        <dbReference type="EC" id="3.2.2.22"/>
    </reaction>
</comment>
<dbReference type="EnsemblPlants" id="EMT24709">
    <property type="protein sequence ID" value="EMT24709"/>
    <property type="gene ID" value="F775_33014"/>
</dbReference>
<organism evidence="11">
    <name type="scientific">Aegilops tauschii</name>
    <name type="common">Tausch's goatgrass</name>
    <name type="synonym">Aegilops squarrosa</name>
    <dbReference type="NCBI Taxonomy" id="37682"/>
    <lineage>
        <taxon>Eukaryota</taxon>
        <taxon>Viridiplantae</taxon>
        <taxon>Streptophyta</taxon>
        <taxon>Embryophyta</taxon>
        <taxon>Tracheophyta</taxon>
        <taxon>Spermatophyta</taxon>
        <taxon>Magnoliopsida</taxon>
        <taxon>Liliopsida</taxon>
        <taxon>Poales</taxon>
        <taxon>Poaceae</taxon>
        <taxon>BOP clade</taxon>
        <taxon>Pooideae</taxon>
        <taxon>Triticodae</taxon>
        <taxon>Triticeae</taxon>
        <taxon>Triticinae</taxon>
        <taxon>Aegilops</taxon>
    </lineage>
</organism>
<evidence type="ECO:0000256" key="1">
    <source>
        <dbReference type="ARBA" id="ARBA00000237"/>
    </source>
</evidence>